<dbReference type="Proteomes" id="UP000006174">
    <property type="component" value="Unassembled WGS sequence"/>
</dbReference>
<dbReference type="AlphaFoldDB" id="I2FMM6"/>
<dbReference type="Pfam" id="PF07727">
    <property type="entry name" value="RVT_2"/>
    <property type="match status" value="1"/>
</dbReference>
<protein>
    <recommendedName>
        <fullName evidence="1">Reverse transcriptase Ty1/copia-type domain-containing protein</fullName>
    </recommendedName>
</protein>
<dbReference type="HOGENOM" id="CLU_001650_21_5_1"/>
<feature type="domain" description="Reverse transcriptase Ty1/copia-type" evidence="1">
    <location>
        <begin position="3"/>
        <end position="181"/>
    </location>
</feature>
<keyword evidence="3" id="KW-1185">Reference proteome</keyword>
<dbReference type="eggNOG" id="KOG0017">
    <property type="taxonomic scope" value="Eukaryota"/>
</dbReference>
<dbReference type="InterPro" id="IPR013103">
    <property type="entry name" value="RVT_2"/>
</dbReference>
<evidence type="ECO:0000259" key="1">
    <source>
        <dbReference type="Pfam" id="PF07727"/>
    </source>
</evidence>
<organism evidence="2 3">
    <name type="scientific">Ustilago hordei</name>
    <name type="common">Barley covered smut fungus</name>
    <dbReference type="NCBI Taxonomy" id="120017"/>
    <lineage>
        <taxon>Eukaryota</taxon>
        <taxon>Fungi</taxon>
        <taxon>Dikarya</taxon>
        <taxon>Basidiomycota</taxon>
        <taxon>Ustilaginomycotina</taxon>
        <taxon>Ustilaginomycetes</taxon>
        <taxon>Ustilaginales</taxon>
        <taxon>Ustilaginaceae</taxon>
        <taxon>Ustilago</taxon>
    </lineage>
</organism>
<gene>
    <name evidence="2" type="ORF">UHOR_12938</name>
</gene>
<sequence length="184" mass="20589">MGTWEITDLPEGANTIDTCWVLKIKTDANLIPTKFKARLMARGFTQCEGIDYTEVFTPVVPIESIQGVITITAVQDWEIDSIDVKQVYLNSTIHHDVYLKPPIGIKVSPGKALKVVKGLYGLKQLGCEWNIELDSHLWMIGFHCMPSAPCLYSRGTGNKITIITAYVDDMLIMLPSHNEVNHTK</sequence>
<accession>I2FMM6</accession>
<name>I2FMM6_USTHO</name>
<comment type="caution">
    <text evidence="2">The sequence shown here is derived from an EMBL/GenBank/DDBJ whole genome shotgun (WGS) entry which is preliminary data.</text>
</comment>
<evidence type="ECO:0000313" key="3">
    <source>
        <dbReference type="Proteomes" id="UP000006174"/>
    </source>
</evidence>
<dbReference type="OMA" id="AKMITIR"/>
<dbReference type="STRING" id="1128400.I2FMM6"/>
<dbReference type="EMBL" id="CAGI01000111">
    <property type="protein sequence ID" value="CCF48169.1"/>
    <property type="molecule type" value="Genomic_DNA"/>
</dbReference>
<evidence type="ECO:0000313" key="2">
    <source>
        <dbReference type="EMBL" id="CCF48169.1"/>
    </source>
</evidence>
<proteinExistence type="predicted"/>
<reference evidence="2 3" key="1">
    <citation type="journal article" date="2012" name="Plant Cell">
        <title>Genome comparison of barley and maize smut fungi reveals targeted loss of RNA silencing components and species-specific presence of transposable elements.</title>
        <authorList>
            <person name="Laurie J.D."/>
            <person name="Ali S."/>
            <person name="Linning R."/>
            <person name="Mannhaupt G."/>
            <person name="Wong P."/>
            <person name="Gueldener U."/>
            <person name="Muensterkoetter M."/>
            <person name="Moore R."/>
            <person name="Kahmann R."/>
            <person name="Bakkeren G."/>
            <person name="Schirawski J."/>
        </authorList>
    </citation>
    <scope>NUCLEOTIDE SEQUENCE [LARGE SCALE GENOMIC DNA]</scope>
    <source>
        <strain evidence="3">Uh4875-4</strain>
    </source>
</reference>